<keyword evidence="7" id="KW-1185">Reference proteome</keyword>
<dbReference type="InterPro" id="IPR003593">
    <property type="entry name" value="AAA+_ATPase"/>
</dbReference>
<dbReference type="PROSITE" id="PS50893">
    <property type="entry name" value="ABC_TRANSPORTER_2"/>
    <property type="match status" value="1"/>
</dbReference>
<accession>A0ABR8QVE0</accession>
<dbReference type="RefSeq" id="WP_191817175.1">
    <property type="nucleotide sequence ID" value="NZ_JACSQT010000018.1"/>
</dbReference>
<dbReference type="SUPFAM" id="SSF52540">
    <property type="entry name" value="P-loop containing nucleoside triphosphate hydrolases"/>
    <property type="match status" value="1"/>
</dbReference>
<dbReference type="EMBL" id="JACSQT010000018">
    <property type="protein sequence ID" value="MBD7939512.1"/>
    <property type="molecule type" value="Genomic_DNA"/>
</dbReference>
<proteinExistence type="inferred from homology"/>
<evidence type="ECO:0000313" key="7">
    <source>
        <dbReference type="Proteomes" id="UP000657931"/>
    </source>
</evidence>
<dbReference type="Pfam" id="PF00005">
    <property type="entry name" value="ABC_tran"/>
    <property type="match status" value="1"/>
</dbReference>
<gene>
    <name evidence="6" type="ORF">H9655_20940</name>
</gene>
<dbReference type="Gene3D" id="3.40.50.300">
    <property type="entry name" value="P-loop containing nucleotide triphosphate hydrolases"/>
    <property type="match status" value="1"/>
</dbReference>
<dbReference type="NCBIfam" id="NF008453">
    <property type="entry name" value="PRK11308.1"/>
    <property type="match status" value="1"/>
</dbReference>
<dbReference type="PANTHER" id="PTHR43776:SF8">
    <property type="entry name" value="ABC TRANSPORTER, ATP-BINDING PROTEIN"/>
    <property type="match status" value="1"/>
</dbReference>
<protein>
    <submittedName>
        <fullName evidence="6">Dipeptide ABC transporter ATP-binding protein</fullName>
    </submittedName>
</protein>
<sequence>MSKAILEVENLKKYFPITAGVFNRKVADVKAVDDISFFVNEGETLGIVGESGCGKSTTGRMLMRLIEPTEGKISFNGKEITKLSDYEMRKMRKDMQMVFQDPFASLNPRHSVEQILEEPLIVHGIGDKVTRKKQVREMLEVVGLSGYHAKRYPHQFSGGQRQRIGIARALMTKPKLIIADEPVSALDVSIQAQVLNLLEDLQKEFGLTYIFIAHDLGVIKHISDRVGVMYLGRMVELTTAKQLYDKPLHPYTEALLSSVPVPDPEIAVAQEVLSGDIPNPADPPNGCAFHTRCSKCMEICKQERPLLQEIEDGHMVACHLYEKELAN</sequence>
<evidence type="ECO:0000256" key="2">
    <source>
        <dbReference type="ARBA" id="ARBA00022448"/>
    </source>
</evidence>
<dbReference type="InterPro" id="IPR050319">
    <property type="entry name" value="ABC_transp_ATP-bind"/>
</dbReference>
<dbReference type="InterPro" id="IPR013563">
    <property type="entry name" value="Oligopep_ABC_C"/>
</dbReference>
<evidence type="ECO:0000256" key="3">
    <source>
        <dbReference type="ARBA" id="ARBA00022741"/>
    </source>
</evidence>
<comment type="similarity">
    <text evidence="1">Belongs to the ABC transporter superfamily.</text>
</comment>
<keyword evidence="4 6" id="KW-0067">ATP-binding</keyword>
<dbReference type="InterPro" id="IPR017871">
    <property type="entry name" value="ABC_transporter-like_CS"/>
</dbReference>
<organism evidence="6 7">
    <name type="scientific">Cytobacillus stercorigallinarum</name>
    <dbReference type="NCBI Taxonomy" id="2762240"/>
    <lineage>
        <taxon>Bacteria</taxon>
        <taxon>Bacillati</taxon>
        <taxon>Bacillota</taxon>
        <taxon>Bacilli</taxon>
        <taxon>Bacillales</taxon>
        <taxon>Bacillaceae</taxon>
        <taxon>Cytobacillus</taxon>
    </lineage>
</organism>
<dbReference type="PROSITE" id="PS00211">
    <property type="entry name" value="ABC_TRANSPORTER_1"/>
    <property type="match status" value="1"/>
</dbReference>
<evidence type="ECO:0000256" key="1">
    <source>
        <dbReference type="ARBA" id="ARBA00005417"/>
    </source>
</evidence>
<reference evidence="6 7" key="1">
    <citation type="submission" date="2020-08" db="EMBL/GenBank/DDBJ databases">
        <title>A Genomic Blueprint of the Chicken Gut Microbiome.</title>
        <authorList>
            <person name="Gilroy R."/>
            <person name="Ravi A."/>
            <person name="Getino M."/>
            <person name="Pursley I."/>
            <person name="Horton D.L."/>
            <person name="Alikhan N.-F."/>
            <person name="Baker D."/>
            <person name="Gharbi K."/>
            <person name="Hall N."/>
            <person name="Watson M."/>
            <person name="Adriaenssens E.M."/>
            <person name="Foster-Nyarko E."/>
            <person name="Jarju S."/>
            <person name="Secka A."/>
            <person name="Antonio M."/>
            <person name="Oren A."/>
            <person name="Chaudhuri R."/>
            <person name="La Ragione R.M."/>
            <person name="Hildebrand F."/>
            <person name="Pallen M.J."/>
        </authorList>
    </citation>
    <scope>NUCLEOTIDE SEQUENCE [LARGE SCALE GENOMIC DNA]</scope>
    <source>
        <strain evidence="6 7">Sa5YUA1</strain>
    </source>
</reference>
<feature type="domain" description="ABC transporter" evidence="5">
    <location>
        <begin position="6"/>
        <end position="256"/>
    </location>
</feature>
<dbReference type="Proteomes" id="UP000657931">
    <property type="component" value="Unassembled WGS sequence"/>
</dbReference>
<keyword evidence="3" id="KW-0547">Nucleotide-binding</keyword>
<dbReference type="PANTHER" id="PTHR43776">
    <property type="entry name" value="TRANSPORT ATP-BINDING PROTEIN"/>
    <property type="match status" value="1"/>
</dbReference>
<dbReference type="NCBIfam" id="TIGR01727">
    <property type="entry name" value="oligo_HPY"/>
    <property type="match status" value="1"/>
</dbReference>
<dbReference type="InterPro" id="IPR027417">
    <property type="entry name" value="P-loop_NTPase"/>
</dbReference>
<evidence type="ECO:0000259" key="5">
    <source>
        <dbReference type="PROSITE" id="PS50893"/>
    </source>
</evidence>
<dbReference type="InterPro" id="IPR003439">
    <property type="entry name" value="ABC_transporter-like_ATP-bd"/>
</dbReference>
<dbReference type="GO" id="GO:0005524">
    <property type="term" value="F:ATP binding"/>
    <property type="evidence" value="ECO:0007669"/>
    <property type="project" value="UniProtKB-KW"/>
</dbReference>
<keyword evidence="2" id="KW-0813">Transport</keyword>
<dbReference type="Pfam" id="PF08352">
    <property type="entry name" value="oligo_HPY"/>
    <property type="match status" value="1"/>
</dbReference>
<dbReference type="CDD" id="cd03257">
    <property type="entry name" value="ABC_NikE_OppD_transporters"/>
    <property type="match status" value="1"/>
</dbReference>
<dbReference type="SMART" id="SM00382">
    <property type="entry name" value="AAA"/>
    <property type="match status" value="1"/>
</dbReference>
<evidence type="ECO:0000256" key="4">
    <source>
        <dbReference type="ARBA" id="ARBA00022840"/>
    </source>
</evidence>
<name>A0ABR8QVE0_9BACI</name>
<evidence type="ECO:0000313" key="6">
    <source>
        <dbReference type="EMBL" id="MBD7939512.1"/>
    </source>
</evidence>
<comment type="caution">
    <text evidence="6">The sequence shown here is derived from an EMBL/GenBank/DDBJ whole genome shotgun (WGS) entry which is preliminary data.</text>
</comment>